<dbReference type="InterPro" id="IPR042529">
    <property type="entry name" value="IF_2B-like_C"/>
</dbReference>
<evidence type="ECO:0000256" key="8">
    <source>
        <dbReference type="ARBA" id="ARBA00046432"/>
    </source>
</evidence>
<evidence type="ECO:0000256" key="6">
    <source>
        <dbReference type="ARBA" id="ARBA00044122"/>
    </source>
</evidence>
<dbReference type="PANTHER" id="PTHR45859:SF1">
    <property type="entry name" value="TRANSLATION INITIATION FACTOR EIF-2B SUBUNIT BETA"/>
    <property type="match status" value="1"/>
</dbReference>
<dbReference type="Pfam" id="PF01008">
    <property type="entry name" value="IF-2B"/>
    <property type="match status" value="1"/>
</dbReference>
<feature type="region of interest" description="Disordered" evidence="10">
    <location>
        <begin position="73"/>
        <end position="110"/>
    </location>
</feature>
<dbReference type="Proteomes" id="UP001234989">
    <property type="component" value="Chromosome 11"/>
</dbReference>
<comment type="subcellular location">
    <subcellularLocation>
        <location evidence="1">Cytoplasm</location>
        <location evidence="1">Cytosol</location>
    </subcellularLocation>
</comment>
<dbReference type="GO" id="GO:0005829">
    <property type="term" value="C:cytosol"/>
    <property type="evidence" value="ECO:0007669"/>
    <property type="project" value="UniProtKB-SubCell"/>
</dbReference>
<dbReference type="GO" id="GO:0003743">
    <property type="term" value="F:translation initiation factor activity"/>
    <property type="evidence" value="ECO:0007669"/>
    <property type="project" value="UniProtKB-KW"/>
</dbReference>
<dbReference type="PANTHER" id="PTHR45859">
    <property type="entry name" value="TRANSLATION INITIATION FACTOR EIF-2B SUBUNIT BETA"/>
    <property type="match status" value="1"/>
</dbReference>
<dbReference type="InterPro" id="IPR043502">
    <property type="entry name" value="DNA/RNA_pol_sf"/>
</dbReference>
<feature type="domain" description="Reverse transcriptase" evidence="11">
    <location>
        <begin position="220"/>
        <end position="478"/>
    </location>
</feature>
<evidence type="ECO:0000256" key="4">
    <source>
        <dbReference type="ARBA" id="ARBA00022540"/>
    </source>
</evidence>
<dbReference type="InterPro" id="IPR000477">
    <property type="entry name" value="RT_dom"/>
</dbReference>
<gene>
    <name evidence="12" type="ORF">MTR67_047226</name>
</gene>
<keyword evidence="13" id="KW-1185">Reference proteome</keyword>
<evidence type="ECO:0000313" key="13">
    <source>
        <dbReference type="Proteomes" id="UP001234989"/>
    </source>
</evidence>
<evidence type="ECO:0000256" key="1">
    <source>
        <dbReference type="ARBA" id="ARBA00004514"/>
    </source>
</evidence>
<sequence length="580" mass="63438">MNITELAVGNIVRRVLNIIREEDVSLTAAAVGGLGISAGSDDEDDVKQDDHQGLSAAAVAAAARNTLRPPSLQTLLEDIPQSTAVPRTSSSGGDSEGKSKSADKNSTSKKLKHNVIEAVNELIQDIATCHEQIAEQAVEHIHHNEVILTLGNSRTVMEFLCAAKEKKRSFRVFVAEGAPRYQGHALAKELVARGLQTTVITDSAVFAIISRVNMVVVGAHTVMANGGVIAPVGMNMVALAAQRHAVPFVVLAGTHKLVDEHQMTFLKGRQILDASLLANELVDSRVKQKQPGILCKLDIEKAYDHVNWNFLLKILKDMGFGSRWIKWISFCISSVKFSLIINGNTEGFFQSHRGLRQGDPMSPFLFVLAMEGLNHMLRTANANRWVKGFSAQTGRGEDLEVSHLFYADDALILCEAKTSQIRHLRAILTIFEGISGLHVNWLKSHISPINQIWNLQDLAVILGCQVESLPTKYLGLPLGAKNKELELCPLYPHNPEVLLNELKSPAELLDFGEFSDCLDFGSSSGSPLLHVVNPAFDYVPPNLVSLFITDTGGHNASFMYRLIADYYSADDIVVKQKSIS</sequence>
<evidence type="ECO:0000259" key="11">
    <source>
        <dbReference type="PROSITE" id="PS50878"/>
    </source>
</evidence>
<dbReference type="InterPro" id="IPR037171">
    <property type="entry name" value="NagB/RpiA_transferase-like"/>
</dbReference>
<dbReference type="SUPFAM" id="SSF56672">
    <property type="entry name" value="DNA/RNA polymerases"/>
    <property type="match status" value="1"/>
</dbReference>
<dbReference type="PROSITE" id="PS50878">
    <property type="entry name" value="RT_POL"/>
    <property type="match status" value="1"/>
</dbReference>
<accession>A0AAF0UYY5</accession>
<comment type="subunit">
    <text evidence="8">Component of the translation initiation factor 2B (eIF2B) complex which is a heterodecamer of two sets of five different subunits: alpha, beta, gamma, delta and epsilon. Subunits alpha, beta and delta comprise a regulatory subcomplex and subunits epsilon and gamma comprise a catalytic subcomplex. Within the complex, the hexameric regulatory complex resides at the center, with the two heterodimeric catalytic subcomplexes bound on opposite sides.</text>
</comment>
<dbReference type="EMBL" id="CP133622">
    <property type="protein sequence ID" value="WMV53841.1"/>
    <property type="molecule type" value="Genomic_DNA"/>
</dbReference>
<keyword evidence="3" id="KW-0963">Cytoplasm</keyword>
<name>A0AAF0UYY5_SOLVR</name>
<dbReference type="SUPFAM" id="SSF100950">
    <property type="entry name" value="NagB/RpiA/CoA transferase-like"/>
    <property type="match status" value="2"/>
</dbReference>
<evidence type="ECO:0000256" key="7">
    <source>
        <dbReference type="ARBA" id="ARBA00044228"/>
    </source>
</evidence>
<dbReference type="InterPro" id="IPR051855">
    <property type="entry name" value="eIF2B_beta_subunit"/>
</dbReference>
<keyword evidence="4" id="KW-0396">Initiation factor</keyword>
<evidence type="ECO:0000313" key="12">
    <source>
        <dbReference type="EMBL" id="WMV53841.1"/>
    </source>
</evidence>
<organism evidence="12 13">
    <name type="scientific">Solanum verrucosum</name>
    <dbReference type="NCBI Taxonomy" id="315347"/>
    <lineage>
        <taxon>Eukaryota</taxon>
        <taxon>Viridiplantae</taxon>
        <taxon>Streptophyta</taxon>
        <taxon>Embryophyta</taxon>
        <taxon>Tracheophyta</taxon>
        <taxon>Spermatophyta</taxon>
        <taxon>Magnoliopsida</taxon>
        <taxon>eudicotyledons</taxon>
        <taxon>Gunneridae</taxon>
        <taxon>Pentapetalae</taxon>
        <taxon>asterids</taxon>
        <taxon>lamiids</taxon>
        <taxon>Solanales</taxon>
        <taxon>Solanaceae</taxon>
        <taxon>Solanoideae</taxon>
        <taxon>Solaneae</taxon>
        <taxon>Solanum</taxon>
    </lineage>
</organism>
<protein>
    <recommendedName>
        <fullName evidence="6">Translation initiation factor eIF2B subunit beta</fullName>
    </recommendedName>
    <alternativeName>
        <fullName evidence="7">eIF2B GDP-GTP exchange factor subunit beta</fullName>
    </alternativeName>
</protein>
<evidence type="ECO:0000256" key="10">
    <source>
        <dbReference type="SAM" id="MobiDB-lite"/>
    </source>
</evidence>
<dbReference type="Gene3D" id="3.40.50.10470">
    <property type="entry name" value="Translation initiation factor eif-2b, domain 2"/>
    <property type="match status" value="2"/>
</dbReference>
<dbReference type="GO" id="GO:0005851">
    <property type="term" value="C:eukaryotic translation initiation factor 2B complex"/>
    <property type="evidence" value="ECO:0007669"/>
    <property type="project" value="TreeGrafter"/>
</dbReference>
<evidence type="ECO:0000256" key="2">
    <source>
        <dbReference type="ARBA" id="ARBA00007251"/>
    </source>
</evidence>
<evidence type="ECO:0000256" key="5">
    <source>
        <dbReference type="ARBA" id="ARBA00022917"/>
    </source>
</evidence>
<dbReference type="CDD" id="cd01650">
    <property type="entry name" value="RT_nLTR_like"/>
    <property type="match status" value="1"/>
</dbReference>
<dbReference type="GO" id="GO:0005085">
    <property type="term" value="F:guanyl-nucleotide exchange factor activity"/>
    <property type="evidence" value="ECO:0007669"/>
    <property type="project" value="TreeGrafter"/>
</dbReference>
<dbReference type="AlphaFoldDB" id="A0AAF0UYY5"/>
<keyword evidence="5" id="KW-0648">Protein biosynthesis</keyword>
<reference evidence="12" key="1">
    <citation type="submission" date="2023-08" db="EMBL/GenBank/DDBJ databases">
        <title>A de novo genome assembly of Solanum verrucosum Schlechtendal, a Mexican diploid species geographically isolated from the other diploid A-genome species in potato relatives.</title>
        <authorList>
            <person name="Hosaka K."/>
        </authorList>
    </citation>
    <scope>NUCLEOTIDE SEQUENCE</scope>
    <source>
        <tissue evidence="12">Young leaves</tissue>
    </source>
</reference>
<dbReference type="InterPro" id="IPR000649">
    <property type="entry name" value="IF-2B-related"/>
</dbReference>
<evidence type="ECO:0000256" key="3">
    <source>
        <dbReference type="ARBA" id="ARBA00022490"/>
    </source>
</evidence>
<comment type="similarity">
    <text evidence="2 9">Belongs to the eIF-2B alpha/beta/delta subunits family.</text>
</comment>
<evidence type="ECO:0000256" key="9">
    <source>
        <dbReference type="RuleBase" id="RU003814"/>
    </source>
</evidence>
<proteinExistence type="inferred from homology"/>